<dbReference type="PANTHER" id="PTHR21521">
    <property type="entry name" value="AMUN, ISOFORM A"/>
    <property type="match status" value="1"/>
</dbReference>
<name>A0A9W4RLE4_9PEZI</name>
<accession>A0A9W4RLE4</accession>
<keyword evidence="2" id="KW-1185">Reference proteome</keyword>
<proteinExistence type="predicted"/>
<dbReference type="PANTHER" id="PTHR21521:SF0">
    <property type="entry name" value="AMUN, ISOFORM A"/>
    <property type="match status" value="1"/>
</dbReference>
<evidence type="ECO:0000313" key="2">
    <source>
        <dbReference type="Proteomes" id="UP001152533"/>
    </source>
</evidence>
<dbReference type="EMBL" id="CAMGZC010000106">
    <property type="protein sequence ID" value="CAI0643427.1"/>
    <property type="molecule type" value="Genomic_DNA"/>
</dbReference>
<reference evidence="1" key="1">
    <citation type="submission" date="2022-08" db="EMBL/GenBank/DDBJ databases">
        <authorList>
            <person name="Giroux E."/>
            <person name="Giroux E."/>
        </authorList>
    </citation>
    <scope>NUCLEOTIDE SEQUENCE</scope>
    <source>
        <strain evidence="1">H1091258</strain>
    </source>
</reference>
<comment type="caution">
    <text evidence="1">The sequence shown here is derived from an EMBL/GenBank/DDBJ whole genome shotgun (WGS) entry which is preliminary data.</text>
</comment>
<evidence type="ECO:0000313" key="1">
    <source>
        <dbReference type="EMBL" id="CAI0643427.1"/>
    </source>
</evidence>
<sequence>MPNQEVGRYLDLLKRRLSTSTITGDEFQGFLEVYRQHISNPMLNLDTFRFETMPGVCRSRDPKYLKRNELIQLVKWMYSAGHRLVTRSHRRIPVAAEFNAAGLKRNRPEKVVGVTDEAFKIYAKDKNIPKAINCLMQLRGVGLTTATLILSTAYSDDIPFFSDALCNWVDPHNSRKDVTGYMKLVRTVDAVKRRVKSSLSRRRRITALDVEKVAFVVATSRCMRGI</sequence>
<organism evidence="1 2">
    <name type="scientific">Colletotrichum noveboracense</name>
    <dbReference type="NCBI Taxonomy" id="2664923"/>
    <lineage>
        <taxon>Eukaryota</taxon>
        <taxon>Fungi</taxon>
        <taxon>Dikarya</taxon>
        <taxon>Ascomycota</taxon>
        <taxon>Pezizomycotina</taxon>
        <taxon>Sordariomycetes</taxon>
        <taxon>Hypocreomycetidae</taxon>
        <taxon>Glomerellales</taxon>
        <taxon>Glomerellaceae</taxon>
        <taxon>Colletotrichum</taxon>
        <taxon>Colletotrichum gloeosporioides species complex</taxon>
    </lineage>
</organism>
<dbReference type="AlphaFoldDB" id="A0A9W4RLE4"/>
<dbReference type="Proteomes" id="UP001152533">
    <property type="component" value="Unassembled WGS sequence"/>
</dbReference>
<protein>
    <submittedName>
        <fullName evidence="1">Uncharacterized protein</fullName>
    </submittedName>
</protein>
<gene>
    <name evidence="1" type="ORF">CGXH109_LOCUS25483</name>
</gene>